<organism evidence="2 3">
    <name type="scientific">candidate division GN15 bacterium</name>
    <dbReference type="NCBI Taxonomy" id="2072418"/>
    <lineage>
        <taxon>Bacteria</taxon>
        <taxon>candidate division GN15</taxon>
    </lineage>
</organism>
<feature type="domain" description="FlgD/Vpr Ig-like" evidence="1">
    <location>
        <begin position="11"/>
        <end position="73"/>
    </location>
</feature>
<gene>
    <name evidence="2" type="ORF">C3F09_07975</name>
</gene>
<evidence type="ECO:0000313" key="2">
    <source>
        <dbReference type="EMBL" id="PWB71358.1"/>
    </source>
</evidence>
<feature type="non-terminal residue" evidence="2">
    <location>
        <position position="1"/>
    </location>
</feature>
<dbReference type="Proteomes" id="UP000250918">
    <property type="component" value="Unassembled WGS sequence"/>
</dbReference>
<name>A0A855X4M6_9BACT</name>
<proteinExistence type="predicted"/>
<sequence length="86" mass="9473">QNFPNPFNPQTTVGFDLPQAEHVTLTVYNLLGQRIRTLADGDFDAGHQSVMWDGRGDNGDAVASGVYLYRLEAGSYVATKKMLLLK</sequence>
<protein>
    <recommendedName>
        <fullName evidence="1">FlgD/Vpr Ig-like domain-containing protein</fullName>
    </recommendedName>
</protein>
<dbReference type="Pfam" id="PF13860">
    <property type="entry name" value="FlgD_ig"/>
    <property type="match status" value="1"/>
</dbReference>
<comment type="caution">
    <text evidence="2">The sequence shown here is derived from an EMBL/GenBank/DDBJ whole genome shotgun (WGS) entry which is preliminary data.</text>
</comment>
<evidence type="ECO:0000259" key="1">
    <source>
        <dbReference type="Pfam" id="PF13860"/>
    </source>
</evidence>
<reference evidence="2 3" key="1">
    <citation type="journal article" date="2018" name="ISME J.">
        <title>A methanotrophic archaeon couples anaerobic oxidation of methane to Fe(III) reduction.</title>
        <authorList>
            <person name="Cai C."/>
            <person name="Leu A.O."/>
            <person name="Xie G.J."/>
            <person name="Guo J."/>
            <person name="Feng Y."/>
            <person name="Zhao J.X."/>
            <person name="Tyson G.W."/>
            <person name="Yuan Z."/>
            <person name="Hu S."/>
        </authorList>
    </citation>
    <scope>NUCLEOTIDE SEQUENCE [LARGE SCALE GENOMIC DNA]</scope>
    <source>
        <strain evidence="2">FeB_12</strain>
    </source>
</reference>
<evidence type="ECO:0000313" key="3">
    <source>
        <dbReference type="Proteomes" id="UP000250918"/>
    </source>
</evidence>
<dbReference type="NCBIfam" id="TIGR04183">
    <property type="entry name" value="Por_Secre_tail"/>
    <property type="match status" value="1"/>
</dbReference>
<dbReference type="EMBL" id="PQAP01000117">
    <property type="protein sequence ID" value="PWB71358.1"/>
    <property type="molecule type" value="Genomic_DNA"/>
</dbReference>
<dbReference type="Gene3D" id="2.60.40.4070">
    <property type="match status" value="1"/>
</dbReference>
<dbReference type="AlphaFoldDB" id="A0A855X4M6"/>
<accession>A0A855X4M6</accession>
<dbReference type="InterPro" id="IPR026444">
    <property type="entry name" value="Secre_tail"/>
</dbReference>
<dbReference type="InterPro" id="IPR025965">
    <property type="entry name" value="FlgD/Vpr_Ig-like"/>
</dbReference>